<dbReference type="PROSITE" id="PS50850">
    <property type="entry name" value="MFS"/>
    <property type="match status" value="1"/>
</dbReference>
<dbReference type="GO" id="GO:0005886">
    <property type="term" value="C:plasma membrane"/>
    <property type="evidence" value="ECO:0007669"/>
    <property type="project" value="UniProtKB-SubCell"/>
</dbReference>
<dbReference type="RefSeq" id="WP_120106164.1">
    <property type="nucleotide sequence ID" value="NZ_QXQB01000001.1"/>
</dbReference>
<feature type="transmembrane region" description="Helical" evidence="6">
    <location>
        <begin position="367"/>
        <end position="387"/>
    </location>
</feature>
<feature type="transmembrane region" description="Helical" evidence="6">
    <location>
        <begin position="38"/>
        <end position="57"/>
    </location>
</feature>
<dbReference type="InterPro" id="IPR001958">
    <property type="entry name" value="Tet-R_TetA/multi-R_MdtG-like"/>
</dbReference>
<keyword evidence="5 6" id="KW-0472">Membrane</keyword>
<gene>
    <name evidence="8" type="ORF">D3P09_00535</name>
</gene>
<feature type="transmembrane region" description="Helical" evidence="6">
    <location>
        <begin position="248"/>
        <end position="268"/>
    </location>
</feature>
<evidence type="ECO:0000256" key="2">
    <source>
        <dbReference type="ARBA" id="ARBA00022448"/>
    </source>
</evidence>
<keyword evidence="2" id="KW-0813">Transport</keyword>
<dbReference type="AlphaFoldDB" id="A0A3A6PHM3"/>
<comment type="subcellular location">
    <subcellularLocation>
        <location evidence="1">Cell membrane</location>
        <topology evidence="1">Multi-pass membrane protein</topology>
    </subcellularLocation>
</comment>
<evidence type="ECO:0000256" key="4">
    <source>
        <dbReference type="ARBA" id="ARBA00022989"/>
    </source>
</evidence>
<dbReference type="OrthoDB" id="9793283at2"/>
<feature type="transmembrane region" description="Helical" evidence="6">
    <location>
        <begin position="142"/>
        <end position="165"/>
    </location>
</feature>
<dbReference type="GO" id="GO:0022857">
    <property type="term" value="F:transmembrane transporter activity"/>
    <property type="evidence" value="ECO:0007669"/>
    <property type="project" value="InterPro"/>
</dbReference>
<keyword evidence="3 6" id="KW-0812">Transmembrane</keyword>
<sequence length="404" mass="42107">MNKIKGSLFFSVFVAMLGMMLIAPIMPPLIRELGLRESHSGLMISLGSIAMAVMAPIWGRISDSKGRKLVILMGFAGMSMSCLLFTAVLFGGLNGWVQGGVLLALLILTRGLIGAFIPAVLSASQAYMGDMTEESERGGAMAILSAANGMGLVFGPAIAGAFTLIGLLWPLYFGIAIAAVALVIALITLPPAKPVAREKSAAKVSPLQPGLRTYLIFGLITMIAIVTIQVIGGFYLQDQLALSPEGTAQAMSIGLMCSGVAMLVVQLVQVKWLNWPPRRMLAAGSVILVAGMVVFLLSAQMALYILAFVLFGIGAVWLMPGFMAGASLAVGQEQQGAAAGLVGAVQGVSAIIAPITTASLYQIDKHLPFVLVAVLALAAAVSAGWMARKPYMAAPATKKETADR</sequence>
<dbReference type="Gene3D" id="1.20.1250.20">
    <property type="entry name" value="MFS general substrate transporter like domains"/>
    <property type="match status" value="1"/>
</dbReference>
<organism evidence="8 9">
    <name type="scientific">Paenibacillus pinisoli</name>
    <dbReference type="NCBI Taxonomy" id="1276110"/>
    <lineage>
        <taxon>Bacteria</taxon>
        <taxon>Bacillati</taxon>
        <taxon>Bacillota</taxon>
        <taxon>Bacilli</taxon>
        <taxon>Bacillales</taxon>
        <taxon>Paenibacillaceae</taxon>
        <taxon>Paenibacillus</taxon>
    </lineage>
</organism>
<dbReference type="PRINTS" id="PR01035">
    <property type="entry name" value="TCRTETA"/>
</dbReference>
<reference evidence="8 9" key="1">
    <citation type="submission" date="2018-09" db="EMBL/GenBank/DDBJ databases">
        <title>Paenibacillus aracenensis nov. sp. isolated from a cave in southern Spain.</title>
        <authorList>
            <person name="Jurado V."/>
            <person name="Gutierrez-Patricio S."/>
            <person name="Gonzalez-Pimentel J.L."/>
            <person name="Miller A.Z."/>
            <person name="Laiz L."/>
            <person name="Saiz-Jimenez C."/>
        </authorList>
    </citation>
    <scope>NUCLEOTIDE SEQUENCE [LARGE SCALE GENOMIC DNA]</scope>
    <source>
        <strain evidence="8 9">JCM 19203</strain>
    </source>
</reference>
<dbReference type="Proteomes" id="UP000267798">
    <property type="component" value="Unassembled WGS sequence"/>
</dbReference>
<feature type="transmembrane region" description="Helical" evidence="6">
    <location>
        <begin position="96"/>
        <end position="121"/>
    </location>
</feature>
<evidence type="ECO:0000256" key="6">
    <source>
        <dbReference type="SAM" id="Phobius"/>
    </source>
</evidence>
<evidence type="ECO:0000313" key="8">
    <source>
        <dbReference type="EMBL" id="RJX40545.1"/>
    </source>
</evidence>
<evidence type="ECO:0000256" key="3">
    <source>
        <dbReference type="ARBA" id="ARBA00022692"/>
    </source>
</evidence>
<dbReference type="SUPFAM" id="SSF103473">
    <property type="entry name" value="MFS general substrate transporter"/>
    <property type="match status" value="1"/>
</dbReference>
<feature type="domain" description="Major facilitator superfamily (MFS) profile" evidence="7">
    <location>
        <begin position="4"/>
        <end position="391"/>
    </location>
</feature>
<dbReference type="PANTHER" id="PTHR23546:SF1">
    <property type="entry name" value="MEMBRANE PROTEIN"/>
    <property type="match status" value="1"/>
</dbReference>
<feature type="transmembrane region" description="Helical" evidence="6">
    <location>
        <begin position="280"/>
        <end position="299"/>
    </location>
</feature>
<dbReference type="InterPro" id="IPR036259">
    <property type="entry name" value="MFS_trans_sf"/>
</dbReference>
<dbReference type="InterPro" id="IPR020846">
    <property type="entry name" value="MFS_dom"/>
</dbReference>
<dbReference type="EMBL" id="QXQB01000001">
    <property type="protein sequence ID" value="RJX40545.1"/>
    <property type="molecule type" value="Genomic_DNA"/>
</dbReference>
<feature type="transmembrane region" description="Helical" evidence="6">
    <location>
        <begin position="305"/>
        <end position="330"/>
    </location>
</feature>
<dbReference type="PANTHER" id="PTHR23546">
    <property type="entry name" value="TRANSPORT PROTEIN"/>
    <property type="match status" value="1"/>
</dbReference>
<keyword evidence="4 6" id="KW-1133">Transmembrane helix</keyword>
<feature type="transmembrane region" description="Helical" evidence="6">
    <location>
        <begin position="171"/>
        <end position="192"/>
    </location>
</feature>
<evidence type="ECO:0000256" key="5">
    <source>
        <dbReference type="ARBA" id="ARBA00023136"/>
    </source>
</evidence>
<feature type="transmembrane region" description="Helical" evidence="6">
    <location>
        <begin position="69"/>
        <end position="90"/>
    </location>
</feature>
<protein>
    <submittedName>
        <fullName evidence="8">MFS transporter</fullName>
    </submittedName>
</protein>
<comment type="caution">
    <text evidence="8">The sequence shown here is derived from an EMBL/GenBank/DDBJ whole genome shotgun (WGS) entry which is preliminary data.</text>
</comment>
<feature type="transmembrane region" description="Helical" evidence="6">
    <location>
        <begin position="7"/>
        <end position="26"/>
    </location>
</feature>
<evidence type="ECO:0000256" key="1">
    <source>
        <dbReference type="ARBA" id="ARBA00004651"/>
    </source>
</evidence>
<keyword evidence="9" id="KW-1185">Reference proteome</keyword>
<evidence type="ECO:0000313" key="9">
    <source>
        <dbReference type="Proteomes" id="UP000267798"/>
    </source>
</evidence>
<proteinExistence type="predicted"/>
<dbReference type="Pfam" id="PF07690">
    <property type="entry name" value="MFS_1"/>
    <property type="match status" value="1"/>
</dbReference>
<dbReference type="InterPro" id="IPR011701">
    <property type="entry name" value="MFS"/>
</dbReference>
<feature type="transmembrane region" description="Helical" evidence="6">
    <location>
        <begin position="213"/>
        <end position="236"/>
    </location>
</feature>
<feature type="transmembrane region" description="Helical" evidence="6">
    <location>
        <begin position="337"/>
        <end position="361"/>
    </location>
</feature>
<accession>A0A3A6PHM3</accession>
<evidence type="ECO:0000259" key="7">
    <source>
        <dbReference type="PROSITE" id="PS50850"/>
    </source>
</evidence>
<name>A0A3A6PHM3_9BACL</name>